<proteinExistence type="predicted"/>
<evidence type="ECO:0000259" key="3">
    <source>
        <dbReference type="Pfam" id="PF00646"/>
    </source>
</evidence>
<name>A0ABP0TS94_9BRYO</name>
<dbReference type="PANTHER" id="PTHR46344:SF4">
    <property type="entry name" value="OS07G0153400 PROTEIN"/>
    <property type="match status" value="1"/>
</dbReference>
<dbReference type="Gene3D" id="2.120.10.80">
    <property type="entry name" value="Kelch-type beta propeller"/>
    <property type="match status" value="2"/>
</dbReference>
<evidence type="ECO:0000256" key="2">
    <source>
        <dbReference type="ARBA" id="ARBA00022737"/>
    </source>
</evidence>
<dbReference type="SUPFAM" id="SSF117281">
    <property type="entry name" value="Kelch motif"/>
    <property type="match status" value="2"/>
</dbReference>
<dbReference type="SUPFAM" id="SSF81383">
    <property type="entry name" value="F-box domain"/>
    <property type="match status" value="1"/>
</dbReference>
<dbReference type="PANTHER" id="PTHR46344">
    <property type="entry name" value="OS02G0202900 PROTEIN"/>
    <property type="match status" value="1"/>
</dbReference>
<evidence type="ECO:0000256" key="1">
    <source>
        <dbReference type="ARBA" id="ARBA00022441"/>
    </source>
</evidence>
<dbReference type="EMBL" id="OZ019906">
    <property type="protein sequence ID" value="CAK9203786.1"/>
    <property type="molecule type" value="Genomic_DNA"/>
</dbReference>
<protein>
    <recommendedName>
        <fullName evidence="3">F-box domain-containing protein</fullName>
    </recommendedName>
</protein>
<evidence type="ECO:0000313" key="4">
    <source>
        <dbReference type="EMBL" id="CAK9203786.1"/>
    </source>
</evidence>
<dbReference type="Pfam" id="PF24681">
    <property type="entry name" value="Kelch_KLHDC2_KLHL20_DRC7"/>
    <property type="match status" value="1"/>
</dbReference>
<organism evidence="4 5">
    <name type="scientific">Sphagnum troendelagicum</name>
    <dbReference type="NCBI Taxonomy" id="128251"/>
    <lineage>
        <taxon>Eukaryota</taxon>
        <taxon>Viridiplantae</taxon>
        <taxon>Streptophyta</taxon>
        <taxon>Embryophyta</taxon>
        <taxon>Bryophyta</taxon>
        <taxon>Sphagnophytina</taxon>
        <taxon>Sphagnopsida</taxon>
        <taxon>Sphagnales</taxon>
        <taxon>Sphagnaceae</taxon>
        <taxon>Sphagnum</taxon>
    </lineage>
</organism>
<dbReference type="Pfam" id="PF00646">
    <property type="entry name" value="F-box"/>
    <property type="match status" value="1"/>
</dbReference>
<dbReference type="Proteomes" id="UP001497512">
    <property type="component" value="Chromosome 14"/>
</dbReference>
<keyword evidence="5" id="KW-1185">Reference proteome</keyword>
<dbReference type="InterPro" id="IPR006652">
    <property type="entry name" value="Kelch_1"/>
</dbReference>
<dbReference type="SMART" id="SM00612">
    <property type="entry name" value="Kelch"/>
    <property type="match status" value="4"/>
</dbReference>
<keyword evidence="1" id="KW-0880">Kelch repeat</keyword>
<evidence type="ECO:0000313" key="5">
    <source>
        <dbReference type="Proteomes" id="UP001497512"/>
    </source>
</evidence>
<dbReference type="InterPro" id="IPR036047">
    <property type="entry name" value="F-box-like_dom_sf"/>
</dbReference>
<sequence>MESLAEWKEICSDRPLCNEADTSSFGMLEALPDHLLILCLGGLSRYQLARLQCVCHRFRNLLTPEILLEHRRREGLLEPWLCVVGGVHTGKQEEVAEMFDTRAQRWCSMPAFPSSTFFNFACAVLKSRLYMVGGFASLSSMSPSVSVYDFSTNTWRKVAAMQQTREAFACGVVNGQIYVAGGLCRQPLHASNPRINTAEVYIPELNIWRSIANMKESRSCCASAVVGDKLFVIGGYGTESILRTVEMYDPVSDNWETRCEMSGTWIIAGCAAIGHYIYVVGSNMLDMDSQELAVYDTHKDVWELQGSIPLSSLVIGLKCSLWGCAVAAIGGMLYVVGGASSYDGGGLNLCLMYDPETAIWRTLQSMNSRRHGCAAAVISF</sequence>
<feature type="domain" description="F-box" evidence="3">
    <location>
        <begin position="29"/>
        <end position="63"/>
    </location>
</feature>
<dbReference type="InterPro" id="IPR015915">
    <property type="entry name" value="Kelch-typ_b-propeller"/>
</dbReference>
<dbReference type="InterPro" id="IPR001810">
    <property type="entry name" value="F-box_dom"/>
</dbReference>
<accession>A0ABP0TS94</accession>
<gene>
    <name evidence="4" type="ORF">CSSPTR1EN2_LOCUS7060</name>
</gene>
<reference evidence="4" key="1">
    <citation type="submission" date="2024-02" db="EMBL/GenBank/DDBJ databases">
        <authorList>
            <consortium name="ELIXIR-Norway"/>
            <consortium name="Elixir Norway"/>
        </authorList>
    </citation>
    <scope>NUCLEOTIDE SEQUENCE</scope>
</reference>
<keyword evidence="2" id="KW-0677">Repeat</keyword>
<dbReference type="Pfam" id="PF01344">
    <property type="entry name" value="Kelch_1"/>
    <property type="match status" value="1"/>
</dbReference>